<dbReference type="PROSITE" id="PS00028">
    <property type="entry name" value="ZINC_FINGER_C2H2_1"/>
    <property type="match status" value="2"/>
</dbReference>
<feature type="region of interest" description="Disordered" evidence="1">
    <location>
        <begin position="253"/>
        <end position="290"/>
    </location>
</feature>
<dbReference type="InterPro" id="IPR013087">
    <property type="entry name" value="Znf_C2H2_type"/>
</dbReference>
<feature type="region of interest" description="Disordered" evidence="1">
    <location>
        <begin position="390"/>
        <end position="441"/>
    </location>
</feature>
<dbReference type="PROSITE" id="PS50157">
    <property type="entry name" value="ZINC_FINGER_C2H2_2"/>
    <property type="match status" value="2"/>
</dbReference>
<dbReference type="InterPro" id="IPR036236">
    <property type="entry name" value="Znf_C2H2_sf"/>
</dbReference>
<dbReference type="OrthoDB" id="6327333at2759"/>
<evidence type="ECO:0000256" key="1">
    <source>
        <dbReference type="SAM" id="MobiDB-lite"/>
    </source>
</evidence>
<organism evidence="2 3">
    <name type="scientific">Owenia fusiformis</name>
    <name type="common">Polychaete worm</name>
    <dbReference type="NCBI Taxonomy" id="6347"/>
    <lineage>
        <taxon>Eukaryota</taxon>
        <taxon>Metazoa</taxon>
        <taxon>Spiralia</taxon>
        <taxon>Lophotrochozoa</taxon>
        <taxon>Annelida</taxon>
        <taxon>Polychaeta</taxon>
        <taxon>Sedentaria</taxon>
        <taxon>Canalipalpata</taxon>
        <taxon>Sabellida</taxon>
        <taxon>Oweniida</taxon>
        <taxon>Oweniidae</taxon>
        <taxon>Owenia</taxon>
    </lineage>
</organism>
<feature type="compositionally biased region" description="Basic and acidic residues" evidence="1">
    <location>
        <begin position="406"/>
        <end position="415"/>
    </location>
</feature>
<dbReference type="Proteomes" id="UP000749559">
    <property type="component" value="Unassembled WGS sequence"/>
</dbReference>
<protein>
    <submittedName>
        <fullName evidence="2">Uncharacterized protein</fullName>
    </submittedName>
</protein>
<feature type="compositionally biased region" description="Polar residues" evidence="1">
    <location>
        <begin position="149"/>
        <end position="167"/>
    </location>
</feature>
<dbReference type="EMBL" id="CAIIXF020000568">
    <property type="protein sequence ID" value="CAH1803331.1"/>
    <property type="molecule type" value="Genomic_DNA"/>
</dbReference>
<feature type="compositionally biased region" description="Basic residues" evidence="1">
    <location>
        <begin position="89"/>
        <end position="99"/>
    </location>
</feature>
<keyword evidence="3" id="KW-1185">Reference proteome</keyword>
<feature type="compositionally biased region" description="Basic residues" evidence="1">
    <location>
        <begin position="462"/>
        <end position="476"/>
    </location>
</feature>
<feature type="compositionally biased region" description="Polar residues" evidence="1">
    <location>
        <begin position="103"/>
        <end position="125"/>
    </location>
</feature>
<sequence length="717" mass="80941">MGSTENIPLIKDIQDSVLKLCLERLKSDRTIEIDGIICISHGKQENNIVVKMHRTILKPKQFLDGSREMKTSSRLRRSIEAARDVLRQSTRRKSQRKKINFPLNASSGDVTVEVQCNSGDDNTWTRNKRQNEESIEHLSPKSQRREPKTQQMQDIETSQASQDSTSAMDDPGFPESCVLGGIMAKQASTLDIMNRVKLSTGTPGATNSSAVPEIPGHNSKVLESSSMGTLSTVNGLESQNISQHNVSVYSGTLNTDQPNISPKSKPSKIAKSKQRRFSKAQTKPEETIDTKNGVRITGVAKPIGVTPGETDVAQEYSSSSQRLAQSLSESVSVSKLEGIKIYKYKRSPNDSFKSRQRHHVRRGSSCRTNLQNSFSKADQNYRQIEVSEKKSCISRGKSLRSQNRGVRFESSERSPSKHNPTKTQNMTHPIPRIGDSKCDMTYPMPKTTIVSNDNYINIQRKRRISGRKSSRARKLSNQKTIESDESMDMNDKPQNRSVIDAPVKQKLIMLNGGKSLDRKAWTSDSDNCDYMSMEKMDSILNNTKTVEVKDKSHLKDSTTDTQKQTKPDLFNLDRSFLVDQSRDLSHNWVKEERRTRVDSGQFPIKSNRRSFENLIISRQDKKRKSANSILIQSSKSTNSDYRPEISRRHPCKMCGKVLNSVGQLWNHQKVHEVLKCPQCREEFQDRNCFMTHFTEVHNVDAAADSLIKDVSTTSGHS</sequence>
<accession>A0A8J1XLE0</accession>
<feature type="region of interest" description="Disordered" evidence="1">
    <location>
        <begin position="625"/>
        <end position="644"/>
    </location>
</feature>
<dbReference type="Gene3D" id="3.30.160.60">
    <property type="entry name" value="Classic Zinc Finger"/>
    <property type="match status" value="1"/>
</dbReference>
<feature type="region of interest" description="Disordered" evidence="1">
    <location>
        <begin position="462"/>
        <end position="495"/>
    </location>
</feature>
<evidence type="ECO:0000313" key="3">
    <source>
        <dbReference type="Proteomes" id="UP000749559"/>
    </source>
</evidence>
<dbReference type="AlphaFoldDB" id="A0A8J1XLE0"/>
<reference evidence="2" key="1">
    <citation type="submission" date="2022-03" db="EMBL/GenBank/DDBJ databases">
        <authorList>
            <person name="Martin C."/>
        </authorList>
    </citation>
    <scope>NUCLEOTIDE SEQUENCE</scope>
</reference>
<proteinExistence type="predicted"/>
<feature type="compositionally biased region" description="Basic and acidic residues" evidence="1">
    <location>
        <begin position="129"/>
        <end position="148"/>
    </location>
</feature>
<name>A0A8J1XLE0_OWEFU</name>
<dbReference type="SMART" id="SM00355">
    <property type="entry name" value="ZnF_C2H2"/>
    <property type="match status" value="2"/>
</dbReference>
<gene>
    <name evidence="2" type="ORF">OFUS_LOCUS26936</name>
</gene>
<evidence type="ECO:0000313" key="2">
    <source>
        <dbReference type="EMBL" id="CAH1803331.1"/>
    </source>
</evidence>
<comment type="caution">
    <text evidence="2">The sequence shown here is derived from an EMBL/GenBank/DDBJ whole genome shotgun (WGS) entry which is preliminary data.</text>
</comment>
<feature type="compositionally biased region" description="Polar residues" evidence="1">
    <location>
        <begin position="626"/>
        <end position="640"/>
    </location>
</feature>
<dbReference type="SUPFAM" id="SSF57667">
    <property type="entry name" value="beta-beta-alpha zinc fingers"/>
    <property type="match status" value="1"/>
</dbReference>
<feature type="compositionally biased region" description="Polar residues" evidence="1">
    <location>
        <begin position="417"/>
        <end position="427"/>
    </location>
</feature>
<feature type="region of interest" description="Disordered" evidence="1">
    <location>
        <begin position="79"/>
        <end position="175"/>
    </location>
</feature>
<feature type="compositionally biased region" description="Basic residues" evidence="1">
    <location>
        <begin position="265"/>
        <end position="278"/>
    </location>
</feature>